<feature type="binding site" evidence="4">
    <location>
        <position position="149"/>
    </location>
    <ligand>
        <name>Fe cation</name>
        <dbReference type="ChEBI" id="CHEBI:24875"/>
    </ligand>
</feature>
<dbReference type="Gene3D" id="3.90.45.10">
    <property type="entry name" value="Peptide deformylase"/>
    <property type="match status" value="1"/>
</dbReference>
<keyword evidence="4" id="KW-0408">Iron</keyword>
<protein>
    <recommendedName>
        <fullName evidence="4">Peptide deformylase</fullName>
        <shortName evidence="4">PDF</shortName>
        <ecNumber evidence="4">3.5.1.88</ecNumber>
    </recommendedName>
    <alternativeName>
        <fullName evidence="4">Polypeptide deformylase</fullName>
    </alternativeName>
</protein>
<proteinExistence type="inferred from homology"/>
<gene>
    <name evidence="4" type="primary">def</name>
    <name evidence="5" type="ORF">C3K47_01150</name>
</gene>
<evidence type="ECO:0000256" key="3">
    <source>
        <dbReference type="ARBA" id="ARBA00022801"/>
    </source>
</evidence>
<comment type="caution">
    <text evidence="5">The sequence shown here is derived from an EMBL/GenBank/DDBJ whole genome shotgun (WGS) entry which is preliminary data.</text>
</comment>
<dbReference type="GO" id="GO:0006412">
    <property type="term" value="P:translation"/>
    <property type="evidence" value="ECO:0007669"/>
    <property type="project" value="UniProtKB-UniRule"/>
</dbReference>
<dbReference type="InterPro" id="IPR036821">
    <property type="entry name" value="Peptide_deformylase_sf"/>
</dbReference>
<feature type="binding site" evidence="4">
    <location>
        <position position="153"/>
    </location>
    <ligand>
        <name>Fe cation</name>
        <dbReference type="ChEBI" id="CHEBI:24875"/>
    </ligand>
</feature>
<reference evidence="5 6" key="1">
    <citation type="submission" date="2018-01" db="EMBL/GenBank/DDBJ databases">
        <authorList>
            <person name="Gaut B.S."/>
            <person name="Morton B.R."/>
            <person name="Clegg M.T."/>
            <person name="Duvall M.R."/>
        </authorList>
    </citation>
    <scope>NUCLEOTIDE SEQUENCE [LARGE SCALE GENOMIC DNA]</scope>
    <source>
        <strain evidence="5 6">HR-AV</strain>
    </source>
</reference>
<evidence type="ECO:0000313" key="6">
    <source>
        <dbReference type="Proteomes" id="UP000236893"/>
    </source>
</evidence>
<dbReference type="PRINTS" id="PR01576">
    <property type="entry name" value="PDEFORMYLASE"/>
</dbReference>
<accession>A0A2S5AAJ7</accession>
<evidence type="ECO:0000256" key="4">
    <source>
        <dbReference type="HAMAP-Rule" id="MF_00163"/>
    </source>
</evidence>
<dbReference type="NCBIfam" id="NF001159">
    <property type="entry name" value="PRK00150.1-3"/>
    <property type="match status" value="1"/>
</dbReference>
<dbReference type="Pfam" id="PF01327">
    <property type="entry name" value="Pep_deformylase"/>
    <property type="match status" value="1"/>
</dbReference>
<dbReference type="HAMAP" id="MF_00163">
    <property type="entry name" value="Pep_deformylase"/>
    <property type="match status" value="1"/>
</dbReference>
<organism evidence="5 6">
    <name type="scientific">Solitalea longa</name>
    <dbReference type="NCBI Taxonomy" id="2079460"/>
    <lineage>
        <taxon>Bacteria</taxon>
        <taxon>Pseudomonadati</taxon>
        <taxon>Bacteroidota</taxon>
        <taxon>Sphingobacteriia</taxon>
        <taxon>Sphingobacteriales</taxon>
        <taxon>Sphingobacteriaceae</taxon>
        <taxon>Solitalea</taxon>
    </lineage>
</organism>
<dbReference type="Proteomes" id="UP000236893">
    <property type="component" value="Unassembled WGS sequence"/>
</dbReference>
<dbReference type="EC" id="3.5.1.88" evidence="4"/>
<dbReference type="InterPro" id="IPR023635">
    <property type="entry name" value="Peptide_deformylase"/>
</dbReference>
<dbReference type="GO" id="GO:0042586">
    <property type="term" value="F:peptide deformylase activity"/>
    <property type="evidence" value="ECO:0007669"/>
    <property type="project" value="UniProtKB-UniRule"/>
</dbReference>
<keyword evidence="3 4" id="KW-0378">Hydrolase</keyword>
<dbReference type="RefSeq" id="WP_103787236.1">
    <property type="nucleotide sequence ID" value="NZ_PQVF01000001.1"/>
</dbReference>
<feature type="binding site" evidence="4">
    <location>
        <position position="107"/>
    </location>
    <ligand>
        <name>Fe cation</name>
        <dbReference type="ChEBI" id="CHEBI:24875"/>
    </ligand>
</feature>
<dbReference type="NCBIfam" id="TIGR00079">
    <property type="entry name" value="pept_deformyl"/>
    <property type="match status" value="1"/>
</dbReference>
<dbReference type="AlphaFoldDB" id="A0A2S5AAJ7"/>
<keyword evidence="6" id="KW-1185">Reference proteome</keyword>
<evidence type="ECO:0000256" key="2">
    <source>
        <dbReference type="ARBA" id="ARBA00022723"/>
    </source>
</evidence>
<dbReference type="EMBL" id="PQVF01000001">
    <property type="protein sequence ID" value="POY39133.1"/>
    <property type="molecule type" value="Genomic_DNA"/>
</dbReference>
<dbReference type="OrthoDB" id="9784988at2"/>
<dbReference type="SUPFAM" id="SSF56420">
    <property type="entry name" value="Peptide deformylase"/>
    <property type="match status" value="1"/>
</dbReference>
<dbReference type="CDD" id="cd00487">
    <property type="entry name" value="Pep_deformylase"/>
    <property type="match status" value="1"/>
</dbReference>
<sequence length="199" mass="22668">MILPITAYGDPVLLKKAQPIDKDYPELKGLISSMFETMYNASGVGIAAPQVGLSLRLFVIDAKPFSDDDDDEMSETESKALKGFKQVFINAEMLEQTGEKWPFTEGCLSIPEIREDVFRPANIKIKYVDENWVEHIEEYSGIAARVIQHEYDHIEGKLFTDYLNPLKKAMLKGRLDAISKGNIKTDYKMKFNVKKKGRR</sequence>
<name>A0A2S5AAJ7_9SPHI</name>
<evidence type="ECO:0000256" key="1">
    <source>
        <dbReference type="ARBA" id="ARBA00010759"/>
    </source>
</evidence>
<evidence type="ECO:0000313" key="5">
    <source>
        <dbReference type="EMBL" id="POY39133.1"/>
    </source>
</evidence>
<keyword evidence="2 4" id="KW-0479">Metal-binding</keyword>
<dbReference type="PIRSF" id="PIRSF004749">
    <property type="entry name" value="Pep_def"/>
    <property type="match status" value="1"/>
</dbReference>
<dbReference type="PANTHER" id="PTHR10458:SF22">
    <property type="entry name" value="PEPTIDE DEFORMYLASE"/>
    <property type="match status" value="1"/>
</dbReference>
<comment type="function">
    <text evidence="4">Removes the formyl group from the N-terminal Met of newly synthesized proteins. Requires at least a dipeptide for an efficient rate of reaction. N-terminal L-methionine is a prerequisite for activity but the enzyme has broad specificity at other positions.</text>
</comment>
<comment type="similarity">
    <text evidence="1 4">Belongs to the polypeptide deformylase family.</text>
</comment>
<dbReference type="PANTHER" id="PTHR10458">
    <property type="entry name" value="PEPTIDE DEFORMYLASE"/>
    <property type="match status" value="1"/>
</dbReference>
<keyword evidence="4" id="KW-0648">Protein biosynthesis</keyword>
<dbReference type="GO" id="GO:0046872">
    <property type="term" value="F:metal ion binding"/>
    <property type="evidence" value="ECO:0007669"/>
    <property type="project" value="UniProtKB-KW"/>
</dbReference>
<comment type="catalytic activity">
    <reaction evidence="4">
        <text>N-terminal N-formyl-L-methionyl-[peptide] + H2O = N-terminal L-methionyl-[peptide] + formate</text>
        <dbReference type="Rhea" id="RHEA:24420"/>
        <dbReference type="Rhea" id="RHEA-COMP:10639"/>
        <dbReference type="Rhea" id="RHEA-COMP:10640"/>
        <dbReference type="ChEBI" id="CHEBI:15377"/>
        <dbReference type="ChEBI" id="CHEBI:15740"/>
        <dbReference type="ChEBI" id="CHEBI:49298"/>
        <dbReference type="ChEBI" id="CHEBI:64731"/>
        <dbReference type="EC" id="3.5.1.88"/>
    </reaction>
</comment>
<comment type="cofactor">
    <cofactor evidence="4">
        <name>Fe(2+)</name>
        <dbReference type="ChEBI" id="CHEBI:29033"/>
    </cofactor>
    <text evidence="4">Binds 1 Fe(2+) ion.</text>
</comment>
<feature type="active site" evidence="4">
    <location>
        <position position="150"/>
    </location>
</feature>